<evidence type="ECO:0000313" key="6">
    <source>
        <dbReference type="EMBL" id="SEU27083.1"/>
    </source>
</evidence>
<dbReference type="OrthoDB" id="9766486at2"/>
<dbReference type="InterPro" id="IPR045851">
    <property type="entry name" value="AMP-bd_C_sf"/>
</dbReference>
<dbReference type="InterPro" id="IPR042099">
    <property type="entry name" value="ANL_N_sf"/>
</dbReference>
<dbReference type="GO" id="GO:0004467">
    <property type="term" value="F:long-chain fatty acid-CoA ligase activity"/>
    <property type="evidence" value="ECO:0007669"/>
    <property type="project" value="UniProtKB-EC"/>
</dbReference>
<dbReference type="Proteomes" id="UP000321514">
    <property type="component" value="Unassembled WGS sequence"/>
</dbReference>
<dbReference type="EMBL" id="FOIB01000007">
    <property type="protein sequence ID" value="SEU27083.1"/>
    <property type="molecule type" value="Genomic_DNA"/>
</dbReference>
<keyword evidence="7" id="KW-1185">Reference proteome</keyword>
<gene>
    <name evidence="5" type="ORF">MFU01_72580</name>
    <name evidence="6" type="ORF">SAMN05443572_107378</name>
</gene>
<keyword evidence="2" id="KW-0067">ATP-binding</keyword>
<name>A0A511TDI2_MYXFU</name>
<evidence type="ECO:0000256" key="3">
    <source>
        <dbReference type="ARBA" id="ARBA00024484"/>
    </source>
</evidence>
<evidence type="ECO:0000313" key="8">
    <source>
        <dbReference type="Proteomes" id="UP000321514"/>
    </source>
</evidence>
<dbReference type="PANTHER" id="PTHR43272:SF33">
    <property type="entry name" value="AMP-BINDING DOMAIN-CONTAINING PROTEIN-RELATED"/>
    <property type="match status" value="1"/>
</dbReference>
<dbReference type="Gene3D" id="3.40.50.12780">
    <property type="entry name" value="N-terminal domain of ligase-like"/>
    <property type="match status" value="1"/>
</dbReference>
<reference evidence="6 7" key="1">
    <citation type="submission" date="2016-10" db="EMBL/GenBank/DDBJ databases">
        <authorList>
            <person name="Varghese N."/>
            <person name="Submissions S."/>
        </authorList>
    </citation>
    <scope>NUCLEOTIDE SEQUENCE [LARGE SCALE GENOMIC DNA]</scope>
    <source>
        <strain evidence="6 7">DSM 16525</strain>
    </source>
</reference>
<evidence type="ECO:0000256" key="2">
    <source>
        <dbReference type="ARBA" id="ARBA00022840"/>
    </source>
</evidence>
<comment type="caution">
    <text evidence="5">The sequence shown here is derived from an EMBL/GenBank/DDBJ whole genome shotgun (WGS) entry which is preliminary data.</text>
</comment>
<organism evidence="5 8">
    <name type="scientific">Myxococcus fulvus</name>
    <dbReference type="NCBI Taxonomy" id="33"/>
    <lineage>
        <taxon>Bacteria</taxon>
        <taxon>Pseudomonadati</taxon>
        <taxon>Myxococcota</taxon>
        <taxon>Myxococcia</taxon>
        <taxon>Myxococcales</taxon>
        <taxon>Cystobacterineae</taxon>
        <taxon>Myxococcaceae</taxon>
        <taxon>Myxococcus</taxon>
    </lineage>
</organism>
<protein>
    <submittedName>
        <fullName evidence="5">AMP-binding protein</fullName>
    </submittedName>
    <submittedName>
        <fullName evidence="6">Long-chain acyl-CoA synthetase (AMP-forming)</fullName>
    </submittedName>
</protein>
<evidence type="ECO:0000256" key="1">
    <source>
        <dbReference type="ARBA" id="ARBA00022741"/>
    </source>
</evidence>
<evidence type="ECO:0000313" key="7">
    <source>
        <dbReference type="Proteomes" id="UP000183760"/>
    </source>
</evidence>
<dbReference type="PROSITE" id="PS00455">
    <property type="entry name" value="AMP_BINDING"/>
    <property type="match status" value="1"/>
</dbReference>
<evidence type="ECO:0000259" key="4">
    <source>
        <dbReference type="Pfam" id="PF00501"/>
    </source>
</evidence>
<dbReference type="Pfam" id="PF23562">
    <property type="entry name" value="AMP-binding_C_3"/>
    <property type="match status" value="1"/>
</dbReference>
<dbReference type="GO" id="GO:0005524">
    <property type="term" value="F:ATP binding"/>
    <property type="evidence" value="ECO:0007669"/>
    <property type="project" value="UniProtKB-KW"/>
</dbReference>
<dbReference type="Gene3D" id="3.30.300.30">
    <property type="match status" value="1"/>
</dbReference>
<accession>A0A511TDI2</accession>
<evidence type="ECO:0000313" key="5">
    <source>
        <dbReference type="EMBL" id="GEN12221.1"/>
    </source>
</evidence>
<feature type="domain" description="AMP-dependent synthetase/ligase" evidence="4">
    <location>
        <begin position="26"/>
        <end position="367"/>
    </location>
</feature>
<dbReference type="STRING" id="1334629.MFUL124B02_21315"/>
<sequence>MSHARNKETPMDTIDVRRMLPRLLAHPSREVITFEKGKVVRRSHAQVHEDVVTTRATLARWGVRPGMRVGIRAPNCYEWLVHDLALLELRAVTVAFPDDFAARPPDELLERYQLSLLLVPGRQREGHTNAALAALDGPNDGVRAIDRGTEPPPESFDQPWLVFSSGSSGWLKGLVLNRRGVEESLDAFVRAARTCPDDSMLLFLPISNFQQRLMYYAAFWYGFDLIVTEPVHLFRAMKELRPTALVAPPTLYEAIETRFGNLPRSKQLLARVLGGIARRLPSRSARDAMARRLFREVHETLGGRMRFMVTGMAPTKRSTLELLELMRLPVFETYGVTECGSVSLNTAEAHRLGSVGRLLPGPKVELAPDGEIIVHREHMYATGYFECADGENEKTFIGGNRVATGDVGRFDAEGYLYLVGRKKEIIITSGGEKVHPELVEAEIDRCPEVAKSVVFGGGTLTCLVAVVLPKNPDDVEAKRRIERHVEEVGGQRQSLRVGRVVFAQEAFTRENGLLRPNLKLDRKRIGDVFQTQLDRAAS</sequence>
<dbReference type="SUPFAM" id="SSF56801">
    <property type="entry name" value="Acetyl-CoA synthetase-like"/>
    <property type="match status" value="1"/>
</dbReference>
<dbReference type="AlphaFoldDB" id="A0A511TDI2"/>
<dbReference type="GO" id="GO:0016020">
    <property type="term" value="C:membrane"/>
    <property type="evidence" value="ECO:0007669"/>
    <property type="project" value="TreeGrafter"/>
</dbReference>
<reference evidence="5 8" key="2">
    <citation type="submission" date="2019-07" db="EMBL/GenBank/DDBJ databases">
        <title>Whole genome shotgun sequence of Myxococcus fulvus NBRC 100333.</title>
        <authorList>
            <person name="Hosoyama A."/>
            <person name="Uohara A."/>
            <person name="Ohji S."/>
            <person name="Ichikawa N."/>
        </authorList>
    </citation>
    <scope>NUCLEOTIDE SEQUENCE [LARGE SCALE GENOMIC DNA]</scope>
    <source>
        <strain evidence="5 8">NBRC 100333</strain>
    </source>
</reference>
<dbReference type="RefSeq" id="WP_074957042.1">
    <property type="nucleotide sequence ID" value="NZ_BJXR01000059.1"/>
</dbReference>
<keyword evidence="1" id="KW-0547">Nucleotide-binding</keyword>
<dbReference type="EMBL" id="BJXR01000059">
    <property type="protein sequence ID" value="GEN12221.1"/>
    <property type="molecule type" value="Genomic_DNA"/>
</dbReference>
<dbReference type="InterPro" id="IPR020845">
    <property type="entry name" value="AMP-binding_CS"/>
</dbReference>
<dbReference type="PANTHER" id="PTHR43272">
    <property type="entry name" value="LONG-CHAIN-FATTY-ACID--COA LIGASE"/>
    <property type="match status" value="1"/>
</dbReference>
<dbReference type="Proteomes" id="UP000183760">
    <property type="component" value="Unassembled WGS sequence"/>
</dbReference>
<dbReference type="Pfam" id="PF00501">
    <property type="entry name" value="AMP-binding"/>
    <property type="match status" value="1"/>
</dbReference>
<proteinExistence type="predicted"/>
<dbReference type="InterPro" id="IPR000873">
    <property type="entry name" value="AMP-dep_synth/lig_dom"/>
</dbReference>
<comment type="catalytic activity">
    <reaction evidence="3">
        <text>a long-chain fatty acid + ATP + CoA = a long-chain fatty acyl-CoA + AMP + diphosphate</text>
        <dbReference type="Rhea" id="RHEA:15421"/>
        <dbReference type="ChEBI" id="CHEBI:30616"/>
        <dbReference type="ChEBI" id="CHEBI:33019"/>
        <dbReference type="ChEBI" id="CHEBI:57287"/>
        <dbReference type="ChEBI" id="CHEBI:57560"/>
        <dbReference type="ChEBI" id="CHEBI:83139"/>
        <dbReference type="ChEBI" id="CHEBI:456215"/>
        <dbReference type="EC" id="6.2.1.3"/>
    </reaction>
    <physiologicalReaction direction="left-to-right" evidence="3">
        <dbReference type="Rhea" id="RHEA:15422"/>
    </physiologicalReaction>
</comment>